<dbReference type="Gene3D" id="3.30.1310.10">
    <property type="entry name" value="Nucleoid-associated protein YbaB-like domain"/>
    <property type="match status" value="1"/>
</dbReference>
<evidence type="ECO:0000313" key="3">
    <source>
        <dbReference type="Proteomes" id="UP000501705"/>
    </source>
</evidence>
<reference evidence="2 3" key="1">
    <citation type="journal article" date="2019" name="ACS Chem. Biol.">
        <title>Identification and Mobilization of a Cryptic Antibiotic Biosynthesis Gene Locus from a Human-Pathogenic Nocardia Isolate.</title>
        <authorList>
            <person name="Herisse M."/>
            <person name="Ishida K."/>
            <person name="Porter J.L."/>
            <person name="Howden B."/>
            <person name="Hertweck C."/>
            <person name="Stinear T.P."/>
            <person name="Pidot S.J."/>
        </authorList>
    </citation>
    <scope>NUCLEOTIDE SEQUENCE [LARGE SCALE GENOMIC DNA]</scope>
    <source>
        <strain evidence="2 3">AUSMDU00024985</strain>
    </source>
</reference>
<evidence type="ECO:0008006" key="4">
    <source>
        <dbReference type="Google" id="ProtNLM"/>
    </source>
</evidence>
<name>A0A6G9Y2E3_NOCBR</name>
<accession>A0A6G9Y2E3</accession>
<dbReference type="EMBL" id="CP046171">
    <property type="protein sequence ID" value="QIS07256.1"/>
    <property type="molecule type" value="Genomic_DNA"/>
</dbReference>
<evidence type="ECO:0000256" key="1">
    <source>
        <dbReference type="SAM" id="MobiDB-lite"/>
    </source>
</evidence>
<feature type="compositionally biased region" description="Low complexity" evidence="1">
    <location>
        <begin position="200"/>
        <end position="209"/>
    </location>
</feature>
<dbReference type="InterPro" id="IPR004401">
    <property type="entry name" value="YbaB/EbfC"/>
</dbReference>
<dbReference type="SUPFAM" id="SSF82607">
    <property type="entry name" value="YbaB-like"/>
    <property type="match status" value="1"/>
</dbReference>
<dbReference type="AlphaFoldDB" id="A0A6G9Y2E3"/>
<dbReference type="Pfam" id="PF02575">
    <property type="entry name" value="YbaB_DNA_bd"/>
    <property type="match status" value="1"/>
</dbReference>
<dbReference type="InterPro" id="IPR036894">
    <property type="entry name" value="YbaB-like_sf"/>
</dbReference>
<feature type="compositionally biased region" description="Gly residues" evidence="1">
    <location>
        <begin position="179"/>
        <end position="191"/>
    </location>
</feature>
<gene>
    <name evidence="2" type="ORF">F5X71_08205</name>
</gene>
<dbReference type="GO" id="GO:0003677">
    <property type="term" value="F:DNA binding"/>
    <property type="evidence" value="ECO:0007669"/>
    <property type="project" value="InterPro"/>
</dbReference>
<dbReference type="Proteomes" id="UP000501705">
    <property type="component" value="Chromosome"/>
</dbReference>
<evidence type="ECO:0000313" key="2">
    <source>
        <dbReference type="EMBL" id="QIS07256.1"/>
    </source>
</evidence>
<organism evidence="2 3">
    <name type="scientific">Nocardia brasiliensis</name>
    <dbReference type="NCBI Taxonomy" id="37326"/>
    <lineage>
        <taxon>Bacteria</taxon>
        <taxon>Bacillati</taxon>
        <taxon>Actinomycetota</taxon>
        <taxon>Actinomycetes</taxon>
        <taxon>Mycobacteriales</taxon>
        <taxon>Nocardiaceae</taxon>
        <taxon>Nocardia</taxon>
    </lineage>
</organism>
<sequence>MYRWGSTRCWCFACATGSWSRWSAMRSRIRSGSWCWCPTPRPSPTPLRSATIWRATPGCGSKRKIWRRRWWRWGRHDPSGEPRCGEHGGRSDRRRHRGYRQTGRDAFGQCGIDRVGDGRARPDHGGGRRVGVDRADDLCRGSGPARLRSARTRHRAGGAGGRRGGRTEEEGAAELPGRAGAGVADGRGPARGTGCLARSGTRTETGAADRAGRARLGRRARGARPHLGPLSDAAIVAGRKPPMDSEFAGAVTEFQNKMAQVAQVQDECAQLVATGWARRRAVRVTVNADGVAIDIKFGAGANELTHDELAAAVTEASQQAVRDVAAQVRKVVAPLTVDRVAAPGLADLLGAVDSLREQLH</sequence>
<protein>
    <recommendedName>
        <fullName evidence="4">YbaB/EbfC family DNA-binding protein</fullName>
    </recommendedName>
</protein>
<feature type="compositionally biased region" description="Basic and acidic residues" evidence="1">
    <location>
        <begin position="80"/>
        <end position="91"/>
    </location>
</feature>
<feature type="compositionally biased region" description="Basic and acidic residues" evidence="1">
    <location>
        <begin position="114"/>
        <end position="139"/>
    </location>
</feature>
<feature type="region of interest" description="Disordered" evidence="1">
    <location>
        <begin position="80"/>
        <end position="213"/>
    </location>
</feature>
<proteinExistence type="predicted"/>